<comment type="caution">
    <text evidence="9">The sequence shown here is derived from an EMBL/GenBank/DDBJ whole genome shotgun (WGS) entry which is preliminary data.</text>
</comment>
<dbReference type="Pfam" id="PF01081">
    <property type="entry name" value="Aldolase"/>
    <property type="match status" value="1"/>
</dbReference>
<evidence type="ECO:0000256" key="5">
    <source>
        <dbReference type="ARBA" id="ARBA00013063"/>
    </source>
</evidence>
<reference evidence="9 10" key="1">
    <citation type="journal article" date="2017" name="Curr. Microbiol.">
        <title>Lysobacter zhanggongensis sp. nov. Isolated from a Pit Mud.</title>
        <authorList>
            <person name="Zhang X.F."/>
            <person name="Wang H.H."/>
            <person name="Sun X.Y."/>
            <person name="Pan C.M."/>
        </authorList>
    </citation>
    <scope>NUCLEOTIDE SEQUENCE [LARGE SCALE GENOMIC DNA]</scope>
    <source>
        <strain evidence="9 10">ZGLJ7-1</strain>
    </source>
</reference>
<dbReference type="Gene3D" id="3.20.20.70">
    <property type="entry name" value="Aldolase class I"/>
    <property type="match status" value="1"/>
</dbReference>
<dbReference type="InterPro" id="IPR031337">
    <property type="entry name" value="KDPG/KHG_AS_1"/>
</dbReference>
<dbReference type="GO" id="GO:0008675">
    <property type="term" value="F:2-dehydro-3-deoxy-phosphogluconate aldolase activity"/>
    <property type="evidence" value="ECO:0007669"/>
    <property type="project" value="UniProtKB-EC"/>
</dbReference>
<keyword evidence="6 9" id="KW-0456">Lyase</keyword>
<dbReference type="SUPFAM" id="SSF51569">
    <property type="entry name" value="Aldolase"/>
    <property type="match status" value="1"/>
</dbReference>
<proteinExistence type="inferred from homology"/>
<accession>A0ABU7YQF7</accession>
<dbReference type="InterPro" id="IPR031338">
    <property type="entry name" value="KDPG/KHG_AS_2"/>
</dbReference>
<keyword evidence="8" id="KW-0119">Carbohydrate metabolism</keyword>
<dbReference type="CDD" id="cd00452">
    <property type="entry name" value="KDPG_aldolase"/>
    <property type="match status" value="1"/>
</dbReference>
<dbReference type="InterPro" id="IPR000887">
    <property type="entry name" value="Aldlse_KDPG_KHG"/>
</dbReference>
<dbReference type="PANTHER" id="PTHR30246">
    <property type="entry name" value="2-KETO-3-DEOXY-6-PHOSPHOGLUCONATE ALDOLASE"/>
    <property type="match status" value="1"/>
</dbReference>
<dbReference type="NCBIfam" id="TIGR01182">
    <property type="entry name" value="eda"/>
    <property type="match status" value="1"/>
</dbReference>
<dbReference type="PANTHER" id="PTHR30246:SF1">
    <property type="entry name" value="2-DEHYDRO-3-DEOXY-6-PHOSPHOGALACTONATE ALDOLASE-RELATED"/>
    <property type="match status" value="1"/>
</dbReference>
<organism evidence="9 10">
    <name type="scientific">Lysobacter zhanggongensis</name>
    <dbReference type="NCBI Taxonomy" id="1774951"/>
    <lineage>
        <taxon>Bacteria</taxon>
        <taxon>Pseudomonadati</taxon>
        <taxon>Pseudomonadota</taxon>
        <taxon>Gammaproteobacteria</taxon>
        <taxon>Lysobacterales</taxon>
        <taxon>Lysobacteraceae</taxon>
        <taxon>Lysobacter</taxon>
    </lineage>
</organism>
<evidence type="ECO:0000256" key="6">
    <source>
        <dbReference type="ARBA" id="ARBA00023239"/>
    </source>
</evidence>
<evidence type="ECO:0000256" key="2">
    <source>
        <dbReference type="ARBA" id="ARBA00004736"/>
    </source>
</evidence>
<dbReference type="EMBL" id="JAXGFO010000034">
    <property type="protein sequence ID" value="MEG3157793.1"/>
    <property type="molecule type" value="Genomic_DNA"/>
</dbReference>
<comment type="pathway">
    <text evidence="2">Carbohydrate acid metabolism; 2-dehydro-3-deoxy-D-gluconate degradation; D-glyceraldehyde 3-phosphate and pyruvate from 2-dehydro-3-deoxy-D-gluconate: step 2/2.</text>
</comment>
<dbReference type="Proteomes" id="UP001334501">
    <property type="component" value="Unassembled WGS sequence"/>
</dbReference>
<sequence length="218" mass="22543">MTSIDHDNRAAAIDAILTRAPVLPVLAIERLDDAVPLARALVDGGLPVLEVTLRTPAALAAITRIAAEVDGAVVGAGTVLSPVDLDAVAAAGAAFAISPGATEALYTAAEGQPMPWIPAISTASELMRGLDHGHRRFKFFPAEAAGGVAALNAFAGPFPQARFCPTGGIDATSALRYRTLPNVMTVGGSWMVPREAIEARDWQRITALARASCATQPL</sequence>
<name>A0ABU7YQF7_9GAMM</name>
<comment type="catalytic activity">
    <reaction evidence="1">
        <text>2-dehydro-3-deoxy-6-phospho-D-gluconate = D-glyceraldehyde 3-phosphate + pyruvate</text>
        <dbReference type="Rhea" id="RHEA:17089"/>
        <dbReference type="ChEBI" id="CHEBI:15361"/>
        <dbReference type="ChEBI" id="CHEBI:57569"/>
        <dbReference type="ChEBI" id="CHEBI:59776"/>
        <dbReference type="EC" id="4.1.2.14"/>
    </reaction>
</comment>
<evidence type="ECO:0000256" key="3">
    <source>
        <dbReference type="ARBA" id="ARBA00006906"/>
    </source>
</evidence>
<dbReference type="PROSITE" id="PS00160">
    <property type="entry name" value="ALDOLASE_KDPG_KHG_2"/>
    <property type="match status" value="1"/>
</dbReference>
<keyword evidence="10" id="KW-1185">Reference proteome</keyword>
<dbReference type="RefSeq" id="WP_412699867.1">
    <property type="nucleotide sequence ID" value="NZ_JAXGFO010000034.1"/>
</dbReference>
<protein>
    <recommendedName>
        <fullName evidence="5">2-dehydro-3-deoxy-phosphogluconate aldolase</fullName>
        <ecNumber evidence="5">4.1.2.14</ecNumber>
    </recommendedName>
</protein>
<evidence type="ECO:0000256" key="7">
    <source>
        <dbReference type="ARBA" id="ARBA00023270"/>
    </source>
</evidence>
<evidence type="ECO:0000256" key="4">
    <source>
        <dbReference type="ARBA" id="ARBA00011233"/>
    </source>
</evidence>
<dbReference type="EC" id="4.1.2.14" evidence="5"/>
<comment type="similarity">
    <text evidence="3">Belongs to the KHG/KDPG aldolase family.</text>
</comment>
<keyword evidence="7" id="KW-0704">Schiff base</keyword>
<dbReference type="NCBIfam" id="NF004325">
    <property type="entry name" value="PRK05718.1"/>
    <property type="match status" value="1"/>
</dbReference>
<gene>
    <name evidence="9" type="primary">eda</name>
    <name evidence="9" type="ORF">SNE33_07825</name>
</gene>
<dbReference type="InterPro" id="IPR013785">
    <property type="entry name" value="Aldolase_TIM"/>
</dbReference>
<comment type="subunit">
    <text evidence="4">Homotrimer.</text>
</comment>
<evidence type="ECO:0000256" key="1">
    <source>
        <dbReference type="ARBA" id="ARBA00000654"/>
    </source>
</evidence>
<evidence type="ECO:0000256" key="8">
    <source>
        <dbReference type="ARBA" id="ARBA00023277"/>
    </source>
</evidence>
<dbReference type="PROSITE" id="PS00159">
    <property type="entry name" value="ALDOLASE_KDPG_KHG_1"/>
    <property type="match status" value="1"/>
</dbReference>
<evidence type="ECO:0000313" key="10">
    <source>
        <dbReference type="Proteomes" id="UP001334501"/>
    </source>
</evidence>
<dbReference type="GO" id="GO:0008700">
    <property type="term" value="F:(R,S)-4-hydroxy-2-oxoglutarate aldolase activity"/>
    <property type="evidence" value="ECO:0007669"/>
    <property type="project" value="UniProtKB-EC"/>
</dbReference>
<evidence type="ECO:0000313" key="9">
    <source>
        <dbReference type="EMBL" id="MEG3157793.1"/>
    </source>
</evidence>